<dbReference type="PANTHER" id="PTHR32419">
    <property type="entry name" value="GLUTATHIONYL-HYDROQUINONE REDUCTASE"/>
    <property type="match status" value="1"/>
</dbReference>
<evidence type="ECO:0000313" key="4">
    <source>
        <dbReference type="Proteomes" id="UP000747110"/>
    </source>
</evidence>
<dbReference type="GO" id="GO:0005737">
    <property type="term" value="C:cytoplasm"/>
    <property type="evidence" value="ECO:0007669"/>
    <property type="project" value="TreeGrafter"/>
</dbReference>
<evidence type="ECO:0000313" key="2">
    <source>
        <dbReference type="EMBL" id="GIL93782.1"/>
    </source>
</evidence>
<dbReference type="Proteomes" id="UP000722791">
    <property type="component" value="Unassembled WGS sequence"/>
</dbReference>
<dbReference type="OrthoDB" id="541936at2759"/>
<dbReference type="InterPro" id="IPR036282">
    <property type="entry name" value="Glutathione-S-Trfase_C_sf"/>
</dbReference>
<evidence type="ECO:0000313" key="1">
    <source>
        <dbReference type="EMBL" id="GIL79006.1"/>
    </source>
</evidence>
<dbReference type="EMBL" id="BNCP01000014">
    <property type="protein sequence ID" value="GIL79006.1"/>
    <property type="molecule type" value="Genomic_DNA"/>
</dbReference>
<dbReference type="Pfam" id="PF13410">
    <property type="entry name" value="GST_C_2"/>
    <property type="match status" value="1"/>
</dbReference>
<dbReference type="Gene3D" id="1.20.1050.10">
    <property type="match status" value="2"/>
</dbReference>
<comment type="caution">
    <text evidence="2">The sequence shown here is derived from an EMBL/GenBank/DDBJ whole genome shotgun (WGS) entry which is preliminary data.</text>
</comment>
<dbReference type="Proteomes" id="UP000747110">
    <property type="component" value="Unassembled WGS sequence"/>
</dbReference>
<keyword evidence="4" id="KW-1185">Reference proteome</keyword>
<dbReference type="AlphaFoldDB" id="A0A8J4G0M7"/>
<dbReference type="InterPro" id="IPR047047">
    <property type="entry name" value="GST_Omega-like_C"/>
</dbReference>
<sequence>MQQASAGSSKSTVLKSSRTSFSLRSHAVGAFLPRRAPIRGREAIHGIPTRRASPPAALPDSGIRKGTSLLEWTNKVLPQGQLVNGVKQGWRLAWLAMMQELAPQTAKGQYSRPQYTFNGHIGDAQFPSESGRYHLYLGNACPWCHRVALAAVIRGHLVAPTATVPPQQRQLPQPPQPLQHVTLTRLEDDPTRARRGGWVFGAADPDPVFRATDLWEVYDTCQPGFRGRCTAPLMVDRVRRVAVCNESAEIVRSLDEMHLPGCTDVQLRPRHLVEQIEQLNSKIYSAINNGVYRSGFATTQEAYDAVQAELWSALDEMEARLQSSRFLLGDRLTESDVWLFPTIVRLDAVYGPLFKCCRRRIFGAASSSRAINGGSGGGGGDGFGGAGDYPALAAWARDIWQIKVPGSRLQISDTLDLDAARSSYFRNLFPLNPGGVVAAGPTAADLRLQDLPAGRGGTALQEICYPRHST</sequence>
<gene>
    <name evidence="1" type="ORF">Vretifemale_8414</name>
    <name evidence="2" type="ORF">Vretimale_84</name>
</gene>
<dbReference type="EMBL" id="BNCQ01000001">
    <property type="protein sequence ID" value="GIL93782.1"/>
    <property type="molecule type" value="Genomic_DNA"/>
</dbReference>
<evidence type="ECO:0000313" key="3">
    <source>
        <dbReference type="Proteomes" id="UP000722791"/>
    </source>
</evidence>
<proteinExistence type="predicted"/>
<dbReference type="Gene3D" id="3.40.30.10">
    <property type="entry name" value="Glutaredoxin"/>
    <property type="match status" value="1"/>
</dbReference>
<name>A0A8J4G0M7_9CHLO</name>
<dbReference type="CDD" id="cd03190">
    <property type="entry name" value="GST_C_Omega_like"/>
    <property type="match status" value="1"/>
</dbReference>
<dbReference type="InterPro" id="IPR016639">
    <property type="entry name" value="GST_Omega/GSH"/>
</dbReference>
<dbReference type="SUPFAM" id="SSF47616">
    <property type="entry name" value="GST C-terminal domain-like"/>
    <property type="match status" value="1"/>
</dbReference>
<organism evidence="2 3">
    <name type="scientific">Volvox reticuliferus</name>
    <dbReference type="NCBI Taxonomy" id="1737510"/>
    <lineage>
        <taxon>Eukaryota</taxon>
        <taxon>Viridiplantae</taxon>
        <taxon>Chlorophyta</taxon>
        <taxon>core chlorophytes</taxon>
        <taxon>Chlorophyceae</taxon>
        <taxon>CS clade</taxon>
        <taxon>Chlamydomonadales</taxon>
        <taxon>Volvocaceae</taxon>
        <taxon>Volvox</taxon>
    </lineage>
</organism>
<accession>A0A8J4G0M7</accession>
<dbReference type="GO" id="GO:0004364">
    <property type="term" value="F:glutathione transferase activity"/>
    <property type="evidence" value="ECO:0007669"/>
    <property type="project" value="InterPro"/>
</dbReference>
<protein>
    <recommendedName>
        <fullName evidence="5">GST C-terminal domain-containing protein</fullName>
    </recommendedName>
</protein>
<dbReference type="PANTHER" id="PTHR32419:SF6">
    <property type="entry name" value="GLUTATHIONE S-TRANSFERASE OMEGA-LIKE 1-RELATED"/>
    <property type="match status" value="1"/>
</dbReference>
<reference evidence="2" key="1">
    <citation type="journal article" date="2021" name="Proc. Natl. Acad. Sci. U.S.A.">
        <title>Three genomes in the algal genus Volvox reveal the fate of a haploid sex-determining region after a transition to homothallism.</title>
        <authorList>
            <person name="Yamamoto K."/>
            <person name="Hamaji T."/>
            <person name="Kawai-Toyooka H."/>
            <person name="Matsuzaki R."/>
            <person name="Takahashi F."/>
            <person name="Nishimura Y."/>
            <person name="Kawachi M."/>
            <person name="Noguchi H."/>
            <person name="Minakuchi Y."/>
            <person name="Umen J.G."/>
            <person name="Toyoda A."/>
            <person name="Nozaki H."/>
        </authorList>
    </citation>
    <scope>NUCLEOTIDE SEQUENCE</scope>
    <source>
        <strain evidence="2">NIES-3785</strain>
        <strain evidence="1">NIES-3786</strain>
    </source>
</reference>
<evidence type="ECO:0008006" key="5">
    <source>
        <dbReference type="Google" id="ProtNLM"/>
    </source>
</evidence>